<comment type="similarity">
    <text evidence="1">Belongs to the Clp1 family. NOL9/GRC3 subfamily.</text>
</comment>
<evidence type="ECO:0000256" key="1">
    <source>
        <dbReference type="ARBA" id="ARBA00011003"/>
    </source>
</evidence>
<reference evidence="8" key="1">
    <citation type="submission" date="2021-11" db="EMBL/GenBank/DDBJ databases">
        <authorList>
            <consortium name="Genoscope - CEA"/>
            <person name="William W."/>
        </authorList>
    </citation>
    <scope>NUCLEOTIDE SEQUENCE</scope>
</reference>
<evidence type="ECO:0000256" key="2">
    <source>
        <dbReference type="ARBA" id="ARBA00022679"/>
    </source>
</evidence>
<dbReference type="OrthoDB" id="2405412at2759"/>
<dbReference type="EMBL" id="CAKKNE010000005">
    <property type="protein sequence ID" value="CAH0378212.1"/>
    <property type="molecule type" value="Genomic_DNA"/>
</dbReference>
<keyword evidence="4" id="KW-0418">Kinase</keyword>
<evidence type="ECO:0000259" key="7">
    <source>
        <dbReference type="Pfam" id="PF16575"/>
    </source>
</evidence>
<protein>
    <recommendedName>
        <fullName evidence="7">Clp1 P-loop domain-containing protein</fullName>
    </recommendedName>
</protein>
<name>A0A8J2SYS1_9STRA</name>
<keyword evidence="2" id="KW-0808">Transferase</keyword>
<dbReference type="InterPro" id="IPR032319">
    <property type="entry name" value="CLP1_P"/>
</dbReference>
<dbReference type="InterPro" id="IPR027417">
    <property type="entry name" value="P-loop_NTPase"/>
</dbReference>
<sequence>MALGGQNAGKSTLCRYLANASTQKVALLDLDCGQPLSGPPGFVSLRVLDGPFLAETSHENNFERRIYLGATTPSDAPDAYVAAAVGGIPRHVPLPFLRSFPRNRLQSVPTPSGWTARGPTYPNSARHGPRASDDARNYRPIADGLERAIGLATR</sequence>
<organism evidence="8 9">
    <name type="scientific">Pelagomonas calceolata</name>
    <dbReference type="NCBI Taxonomy" id="35677"/>
    <lineage>
        <taxon>Eukaryota</taxon>
        <taxon>Sar</taxon>
        <taxon>Stramenopiles</taxon>
        <taxon>Ochrophyta</taxon>
        <taxon>Pelagophyceae</taxon>
        <taxon>Pelagomonadales</taxon>
        <taxon>Pelagomonadaceae</taxon>
        <taxon>Pelagomonas</taxon>
    </lineage>
</organism>
<dbReference type="Proteomes" id="UP000789595">
    <property type="component" value="Unassembled WGS sequence"/>
</dbReference>
<evidence type="ECO:0000256" key="5">
    <source>
        <dbReference type="ARBA" id="ARBA00022840"/>
    </source>
</evidence>
<proteinExistence type="inferred from homology"/>
<evidence type="ECO:0000256" key="6">
    <source>
        <dbReference type="SAM" id="MobiDB-lite"/>
    </source>
</evidence>
<evidence type="ECO:0000313" key="8">
    <source>
        <dbReference type="EMBL" id="CAH0378212.1"/>
    </source>
</evidence>
<gene>
    <name evidence="8" type="ORF">PECAL_5P27320</name>
</gene>
<dbReference type="Gene3D" id="3.40.50.300">
    <property type="entry name" value="P-loop containing nucleotide triphosphate hydrolases"/>
    <property type="match status" value="1"/>
</dbReference>
<accession>A0A8J2SYS1</accession>
<feature type="domain" description="Clp1 P-loop" evidence="7">
    <location>
        <begin position="4"/>
        <end position="83"/>
    </location>
</feature>
<dbReference type="Pfam" id="PF16575">
    <property type="entry name" value="CLP1_P"/>
    <property type="match status" value="1"/>
</dbReference>
<dbReference type="GO" id="GO:0000448">
    <property type="term" value="P:cleavage in ITS2 between 5.8S rRNA and LSU-rRNA of tricistronic rRNA transcript (SSU-rRNA, 5.8S rRNA, LSU-rRNA)"/>
    <property type="evidence" value="ECO:0007669"/>
    <property type="project" value="TreeGrafter"/>
</dbReference>
<dbReference type="AlphaFoldDB" id="A0A8J2SYS1"/>
<dbReference type="GO" id="GO:0051731">
    <property type="term" value="F:polynucleotide 5'-hydroxyl-kinase activity"/>
    <property type="evidence" value="ECO:0007669"/>
    <property type="project" value="InterPro"/>
</dbReference>
<keyword evidence="9" id="KW-1185">Reference proteome</keyword>
<dbReference type="InterPro" id="IPR045116">
    <property type="entry name" value="Clp1/Grc3"/>
</dbReference>
<keyword evidence="5" id="KW-0067">ATP-binding</keyword>
<evidence type="ECO:0000256" key="4">
    <source>
        <dbReference type="ARBA" id="ARBA00022777"/>
    </source>
</evidence>
<evidence type="ECO:0000256" key="3">
    <source>
        <dbReference type="ARBA" id="ARBA00022741"/>
    </source>
</evidence>
<dbReference type="GO" id="GO:0005524">
    <property type="term" value="F:ATP binding"/>
    <property type="evidence" value="ECO:0007669"/>
    <property type="project" value="UniProtKB-KW"/>
</dbReference>
<comment type="caution">
    <text evidence="8">The sequence shown here is derived from an EMBL/GenBank/DDBJ whole genome shotgun (WGS) entry which is preliminary data.</text>
</comment>
<evidence type="ECO:0000313" key="9">
    <source>
        <dbReference type="Proteomes" id="UP000789595"/>
    </source>
</evidence>
<dbReference type="PANTHER" id="PTHR12755">
    <property type="entry name" value="CLEAVAGE/POLYADENYLATION FACTOR IA SUBUNIT CLP1P"/>
    <property type="match status" value="1"/>
</dbReference>
<feature type="region of interest" description="Disordered" evidence="6">
    <location>
        <begin position="108"/>
        <end position="137"/>
    </location>
</feature>
<keyword evidence="3" id="KW-0547">Nucleotide-binding</keyword>
<dbReference type="PANTHER" id="PTHR12755:SF3">
    <property type="entry name" value="POLYNUCLEOTIDE 5'-HYDROXYL-KINASE NOL9"/>
    <property type="match status" value="1"/>
</dbReference>
<dbReference type="GO" id="GO:0005634">
    <property type="term" value="C:nucleus"/>
    <property type="evidence" value="ECO:0007669"/>
    <property type="project" value="TreeGrafter"/>
</dbReference>